<organism evidence="2 3">
    <name type="scientific">Brevibacterium aurantiacum</name>
    <dbReference type="NCBI Taxonomy" id="273384"/>
    <lineage>
        <taxon>Bacteria</taxon>
        <taxon>Bacillati</taxon>
        <taxon>Actinomycetota</taxon>
        <taxon>Actinomycetes</taxon>
        <taxon>Micrococcales</taxon>
        <taxon>Brevibacteriaceae</taxon>
        <taxon>Brevibacterium</taxon>
    </lineage>
</organism>
<dbReference type="CDD" id="cd00093">
    <property type="entry name" value="HTH_XRE"/>
    <property type="match status" value="1"/>
</dbReference>
<reference evidence="2" key="1">
    <citation type="submission" date="2017-03" db="EMBL/GenBank/DDBJ databases">
        <authorList>
            <person name="Monnet C."/>
        </authorList>
    </citation>
    <scope>NUCLEOTIDE SEQUENCE [LARGE SCALE GENOMIC DNA]</scope>
    <source>
        <strain evidence="2">ATCC 9175</strain>
    </source>
</reference>
<evidence type="ECO:0000313" key="2">
    <source>
        <dbReference type="EMBL" id="SMX99613.1"/>
    </source>
</evidence>
<dbReference type="SUPFAM" id="SSF47413">
    <property type="entry name" value="lambda repressor-like DNA-binding domains"/>
    <property type="match status" value="1"/>
</dbReference>
<evidence type="ECO:0000313" key="3">
    <source>
        <dbReference type="Proteomes" id="UP000234525"/>
    </source>
</evidence>
<accession>A0A2H1KIM8</accession>
<dbReference type="GO" id="GO:0003677">
    <property type="term" value="F:DNA binding"/>
    <property type="evidence" value="ECO:0007669"/>
    <property type="project" value="InterPro"/>
</dbReference>
<dbReference type="InterPro" id="IPR010982">
    <property type="entry name" value="Lambda_DNA-bd_dom_sf"/>
</dbReference>
<dbReference type="Proteomes" id="UP000234525">
    <property type="component" value="Unassembled WGS sequence"/>
</dbReference>
<comment type="caution">
    <text evidence="2">The sequence shown here is derived from an EMBL/GenBank/DDBJ whole genome shotgun (WGS) entry which is preliminary data.</text>
</comment>
<proteinExistence type="predicted"/>
<name>A0A2H1KIM8_BREAU</name>
<feature type="domain" description="HTH cro/C1-type" evidence="1">
    <location>
        <begin position="52"/>
        <end position="86"/>
    </location>
</feature>
<dbReference type="SMART" id="SM00530">
    <property type="entry name" value="HTH_XRE"/>
    <property type="match status" value="1"/>
</dbReference>
<sequence>MYVPSMETERVRGNPAGITHEHVAQNLRTARQAIGMDVRTAARLMTEAGRKLAPSGISKIENGDRRVDVDDLTALAYILRTTPAALLTPLAEAVTLTGVPESFLPEEIQAWVAGAVKLTTEDLVRYWKEQRFQAINSAHWAEEILAKYDRGQVGITPREVYQERYDVQTAREEHATGRLLQLDPNASLAFE</sequence>
<gene>
    <name evidence="2" type="ORF">BAUR9175_03540</name>
</gene>
<dbReference type="PROSITE" id="PS50943">
    <property type="entry name" value="HTH_CROC1"/>
    <property type="match status" value="1"/>
</dbReference>
<dbReference type="Gene3D" id="1.10.260.40">
    <property type="entry name" value="lambda repressor-like DNA-binding domains"/>
    <property type="match status" value="1"/>
</dbReference>
<dbReference type="AlphaFoldDB" id="A0A2H1KIM8"/>
<keyword evidence="3" id="KW-1185">Reference proteome</keyword>
<dbReference type="InterPro" id="IPR001387">
    <property type="entry name" value="Cro/C1-type_HTH"/>
</dbReference>
<dbReference type="EMBL" id="FXZB01000036">
    <property type="protein sequence ID" value="SMX99613.1"/>
    <property type="molecule type" value="Genomic_DNA"/>
</dbReference>
<evidence type="ECO:0000259" key="1">
    <source>
        <dbReference type="PROSITE" id="PS50943"/>
    </source>
</evidence>
<protein>
    <submittedName>
        <fullName evidence="2">Helix-turn-helix domain-containing protein</fullName>
    </submittedName>
</protein>